<dbReference type="SUPFAM" id="SSF51735">
    <property type="entry name" value="NAD(P)-binding Rossmann-fold domains"/>
    <property type="match status" value="1"/>
</dbReference>
<dbReference type="GO" id="GO:0000166">
    <property type="term" value="F:nucleotide binding"/>
    <property type="evidence" value="ECO:0007669"/>
    <property type="project" value="InterPro"/>
</dbReference>
<dbReference type="InterPro" id="IPR036291">
    <property type="entry name" value="NAD(P)-bd_dom_sf"/>
</dbReference>
<dbReference type="InterPro" id="IPR050463">
    <property type="entry name" value="Gfo/Idh/MocA_oxidrdct_glycsds"/>
</dbReference>
<evidence type="ECO:0000256" key="2">
    <source>
        <dbReference type="SAM" id="MobiDB-lite"/>
    </source>
</evidence>
<evidence type="ECO:0000313" key="5">
    <source>
        <dbReference type="EMBL" id="SVB80128.1"/>
    </source>
</evidence>
<dbReference type="AlphaFoldDB" id="A0A382GYJ5"/>
<feature type="region of interest" description="Disordered" evidence="2">
    <location>
        <begin position="296"/>
        <end position="315"/>
    </location>
</feature>
<sequence length="345" mass="38075">MAMTNDTLRVGLIGLGGVCGQVHYPGFSGIPGVVITGLCDPDADLLAKRKTEWDIKAAYKDVGEFFREVNPDAVAIAVPNIHHRKLVLHAIESGCHVLCEKPLGMTVPETVEMYDAGRSAGVRHMTAFTYRFVPGLTYIKSLVDAGALGEIRHARFQRLQDWGETSIGWRQYKSAAGTGELGDMGIHRIDFAEDLLGPIYSVCGAMKRIVPREHTKDGQACEPQDVEDWVAWISEFESGATGVFEMGKLTKGRGPDGGHDLCEINGSEASVVYQLHTPNAILIAPQDQPYTRRTVPDEFLKRPGSPRDPSRGDPVQTFRYDQAWEFVSAIREGRECVPSFYHGMR</sequence>
<feature type="domain" description="GFO/IDH/MocA-like oxidoreductase" evidence="4">
    <location>
        <begin position="138"/>
        <end position="271"/>
    </location>
</feature>
<dbReference type="Pfam" id="PF01408">
    <property type="entry name" value="GFO_IDH_MocA"/>
    <property type="match status" value="1"/>
</dbReference>
<keyword evidence="1" id="KW-0560">Oxidoreductase</keyword>
<proteinExistence type="predicted"/>
<dbReference type="InterPro" id="IPR000683">
    <property type="entry name" value="Gfo/Idh/MocA-like_OxRdtase_N"/>
</dbReference>
<evidence type="ECO:0000259" key="4">
    <source>
        <dbReference type="Pfam" id="PF22725"/>
    </source>
</evidence>
<accession>A0A382GYJ5</accession>
<evidence type="ECO:0000256" key="1">
    <source>
        <dbReference type="ARBA" id="ARBA00023002"/>
    </source>
</evidence>
<dbReference type="Pfam" id="PF22725">
    <property type="entry name" value="GFO_IDH_MocA_C3"/>
    <property type="match status" value="1"/>
</dbReference>
<evidence type="ECO:0008006" key="6">
    <source>
        <dbReference type="Google" id="ProtNLM"/>
    </source>
</evidence>
<feature type="domain" description="Gfo/Idh/MocA-like oxidoreductase N-terminal" evidence="3">
    <location>
        <begin position="8"/>
        <end position="126"/>
    </location>
</feature>
<dbReference type="Gene3D" id="3.40.50.720">
    <property type="entry name" value="NAD(P)-binding Rossmann-like Domain"/>
    <property type="match status" value="1"/>
</dbReference>
<dbReference type="GO" id="GO:0016491">
    <property type="term" value="F:oxidoreductase activity"/>
    <property type="evidence" value="ECO:0007669"/>
    <property type="project" value="UniProtKB-KW"/>
</dbReference>
<dbReference type="InterPro" id="IPR055170">
    <property type="entry name" value="GFO_IDH_MocA-like_dom"/>
</dbReference>
<evidence type="ECO:0000259" key="3">
    <source>
        <dbReference type="Pfam" id="PF01408"/>
    </source>
</evidence>
<name>A0A382GYJ5_9ZZZZ</name>
<dbReference type="Gene3D" id="3.30.360.10">
    <property type="entry name" value="Dihydrodipicolinate Reductase, domain 2"/>
    <property type="match status" value="1"/>
</dbReference>
<organism evidence="5">
    <name type="scientific">marine metagenome</name>
    <dbReference type="NCBI Taxonomy" id="408172"/>
    <lineage>
        <taxon>unclassified sequences</taxon>
        <taxon>metagenomes</taxon>
        <taxon>ecological metagenomes</taxon>
    </lineage>
</organism>
<reference evidence="5" key="1">
    <citation type="submission" date="2018-05" db="EMBL/GenBank/DDBJ databases">
        <authorList>
            <person name="Lanie J.A."/>
            <person name="Ng W.-L."/>
            <person name="Kazmierczak K.M."/>
            <person name="Andrzejewski T.M."/>
            <person name="Davidsen T.M."/>
            <person name="Wayne K.J."/>
            <person name="Tettelin H."/>
            <person name="Glass J.I."/>
            <person name="Rusch D."/>
            <person name="Podicherti R."/>
            <person name="Tsui H.-C.T."/>
            <person name="Winkler M.E."/>
        </authorList>
    </citation>
    <scope>NUCLEOTIDE SEQUENCE</scope>
</reference>
<dbReference type="SUPFAM" id="SSF55347">
    <property type="entry name" value="Glyceraldehyde-3-phosphate dehydrogenase-like, C-terminal domain"/>
    <property type="match status" value="1"/>
</dbReference>
<dbReference type="PANTHER" id="PTHR43818:SF11">
    <property type="entry name" value="BCDNA.GH03377"/>
    <property type="match status" value="1"/>
</dbReference>
<protein>
    <recommendedName>
        <fullName evidence="6">Gfo/Idh/MocA-like oxidoreductase N-terminal domain-containing protein</fullName>
    </recommendedName>
</protein>
<dbReference type="PANTHER" id="PTHR43818">
    <property type="entry name" value="BCDNA.GH03377"/>
    <property type="match status" value="1"/>
</dbReference>
<dbReference type="EMBL" id="UINC01058170">
    <property type="protein sequence ID" value="SVB80128.1"/>
    <property type="molecule type" value="Genomic_DNA"/>
</dbReference>
<feature type="non-terminal residue" evidence="5">
    <location>
        <position position="345"/>
    </location>
</feature>
<gene>
    <name evidence="5" type="ORF">METZ01_LOCUS232982</name>
</gene>